<evidence type="ECO:0000256" key="5">
    <source>
        <dbReference type="ARBA" id="ARBA00023172"/>
    </source>
</evidence>
<dbReference type="InterPro" id="IPR002176">
    <property type="entry name" value="X-over_junc_endoDNase_RuvC"/>
</dbReference>
<organism evidence="7 8">
    <name type="scientific">Actinoplanes siamensis</name>
    <dbReference type="NCBI Taxonomy" id="1223317"/>
    <lineage>
        <taxon>Bacteria</taxon>
        <taxon>Bacillati</taxon>
        <taxon>Actinomycetota</taxon>
        <taxon>Actinomycetes</taxon>
        <taxon>Micromonosporales</taxon>
        <taxon>Micromonosporaceae</taxon>
        <taxon>Actinoplanes</taxon>
    </lineage>
</organism>
<comment type="caution">
    <text evidence="7">The sequence shown here is derived from an EMBL/GenBank/DDBJ whole genome shotgun (WGS) entry which is preliminary data.</text>
</comment>
<dbReference type="Gene3D" id="3.30.420.10">
    <property type="entry name" value="Ribonuclease H-like superfamily/Ribonuclease H"/>
    <property type="match status" value="1"/>
</dbReference>
<evidence type="ECO:0000256" key="2">
    <source>
        <dbReference type="ARBA" id="ARBA00022763"/>
    </source>
</evidence>
<protein>
    <recommendedName>
        <fullName evidence="9">Holliday junction nuclease RuvC</fullName>
    </recommendedName>
</protein>
<dbReference type="Pfam" id="PF02075">
    <property type="entry name" value="RuvC"/>
    <property type="match status" value="1"/>
</dbReference>
<evidence type="ECO:0000313" key="7">
    <source>
        <dbReference type="EMBL" id="GIF08704.1"/>
    </source>
</evidence>
<evidence type="ECO:0000256" key="3">
    <source>
        <dbReference type="ARBA" id="ARBA00022842"/>
    </source>
</evidence>
<comment type="similarity">
    <text evidence="1">Belongs to the RuvC family.</text>
</comment>
<accession>A0A919NCJ3</accession>
<keyword evidence="8" id="KW-1185">Reference proteome</keyword>
<keyword evidence="6" id="KW-0234">DNA repair</keyword>
<dbReference type="InterPro" id="IPR012337">
    <property type="entry name" value="RNaseH-like_sf"/>
</dbReference>
<keyword evidence="5" id="KW-0233">DNA recombination</keyword>
<dbReference type="InterPro" id="IPR036397">
    <property type="entry name" value="RNaseH_sf"/>
</dbReference>
<proteinExistence type="inferred from homology"/>
<dbReference type="Proteomes" id="UP000629619">
    <property type="component" value="Unassembled WGS sequence"/>
</dbReference>
<keyword evidence="3" id="KW-0460">Magnesium</keyword>
<dbReference type="GO" id="GO:0004520">
    <property type="term" value="F:DNA endonuclease activity"/>
    <property type="evidence" value="ECO:0007669"/>
    <property type="project" value="InterPro"/>
</dbReference>
<dbReference type="PRINTS" id="PR00696">
    <property type="entry name" value="RSOLVASERUVC"/>
</dbReference>
<name>A0A919NCJ3_9ACTN</name>
<evidence type="ECO:0000256" key="4">
    <source>
        <dbReference type="ARBA" id="ARBA00023125"/>
    </source>
</evidence>
<keyword evidence="4" id="KW-0238">DNA-binding</keyword>
<sequence>MIRPLKVIGLDLSLTGTGIAATHTGQGEPRLWCSTRTPARRPTLTKIDHHRLHEAVSLVMGAARCRPDVVAIEEPILVDKGNTTLRLTELHGAVKHWLWARSIPYIDVHLTKVKTFATGNGGAKKDAVLASMIATYGRLVHIGTDDEADALSLLAMTLDAYGQPLAEVPDSHRRALNGIRWPDLAGVA</sequence>
<dbReference type="GO" id="GO:0006310">
    <property type="term" value="P:DNA recombination"/>
    <property type="evidence" value="ECO:0007669"/>
    <property type="project" value="UniProtKB-KW"/>
</dbReference>
<dbReference type="EMBL" id="BOMW01000066">
    <property type="protein sequence ID" value="GIF08704.1"/>
    <property type="molecule type" value="Genomic_DNA"/>
</dbReference>
<dbReference type="GO" id="GO:0006281">
    <property type="term" value="P:DNA repair"/>
    <property type="evidence" value="ECO:0007669"/>
    <property type="project" value="UniProtKB-KW"/>
</dbReference>
<dbReference type="RefSeq" id="WP_203684053.1">
    <property type="nucleotide sequence ID" value="NZ_BOMW01000066.1"/>
</dbReference>
<gene>
    <name evidence="7" type="ORF">Asi03nite_62420</name>
</gene>
<evidence type="ECO:0000313" key="8">
    <source>
        <dbReference type="Proteomes" id="UP000629619"/>
    </source>
</evidence>
<dbReference type="GO" id="GO:0003677">
    <property type="term" value="F:DNA binding"/>
    <property type="evidence" value="ECO:0007669"/>
    <property type="project" value="UniProtKB-KW"/>
</dbReference>
<dbReference type="AlphaFoldDB" id="A0A919NCJ3"/>
<evidence type="ECO:0008006" key="9">
    <source>
        <dbReference type="Google" id="ProtNLM"/>
    </source>
</evidence>
<evidence type="ECO:0000256" key="1">
    <source>
        <dbReference type="ARBA" id="ARBA00009518"/>
    </source>
</evidence>
<dbReference type="SUPFAM" id="SSF53098">
    <property type="entry name" value="Ribonuclease H-like"/>
    <property type="match status" value="1"/>
</dbReference>
<keyword evidence="2" id="KW-0227">DNA damage</keyword>
<reference evidence="7" key="1">
    <citation type="submission" date="2021-01" db="EMBL/GenBank/DDBJ databases">
        <title>Whole genome shotgun sequence of Actinoplanes siamensis NBRC 109076.</title>
        <authorList>
            <person name="Komaki H."/>
            <person name="Tamura T."/>
        </authorList>
    </citation>
    <scope>NUCLEOTIDE SEQUENCE</scope>
    <source>
        <strain evidence="7">NBRC 109076</strain>
    </source>
</reference>
<evidence type="ECO:0000256" key="6">
    <source>
        <dbReference type="ARBA" id="ARBA00023204"/>
    </source>
</evidence>